<protein>
    <submittedName>
        <fullName evidence="1">Ester cyclase</fullName>
    </submittedName>
</protein>
<dbReference type="SUPFAM" id="SSF54427">
    <property type="entry name" value="NTF2-like"/>
    <property type="match status" value="1"/>
</dbReference>
<evidence type="ECO:0000313" key="1">
    <source>
        <dbReference type="EMBL" id="THF58558.1"/>
    </source>
</evidence>
<dbReference type="InterPro" id="IPR032710">
    <property type="entry name" value="NTF2-like_dom_sf"/>
</dbReference>
<keyword evidence="2" id="KW-1185">Reference proteome</keyword>
<dbReference type="InterPro" id="IPR009959">
    <property type="entry name" value="Cyclase_SnoaL-like"/>
</dbReference>
<dbReference type="Pfam" id="PF07366">
    <property type="entry name" value="SnoaL"/>
    <property type="match status" value="1"/>
</dbReference>
<organism evidence="1 2">
    <name type="scientific">Ollibium composti</name>
    <dbReference type="NCBI Taxonomy" id="2675109"/>
    <lineage>
        <taxon>Bacteria</taxon>
        <taxon>Pseudomonadati</taxon>
        <taxon>Pseudomonadota</taxon>
        <taxon>Alphaproteobacteria</taxon>
        <taxon>Hyphomicrobiales</taxon>
        <taxon>Phyllobacteriaceae</taxon>
        <taxon>Ollibium</taxon>
    </lineage>
</organism>
<sequence length="151" mass="16440">MSTDPLALGYLFAEIVSGHDVSRFDEIVAPDYINHNAFTEPGREGVKTVFGAIIAGVPDLKVYAEDVFISADGSRLVGRYRYQGTHTGDFLGYPATGNAFTMRSIDIWRVEDGRLIEHWDELNTLDIFTQIGALAPLGQPGTHGGPRQSAA</sequence>
<dbReference type="EMBL" id="SSNY01000003">
    <property type="protein sequence ID" value="THF58558.1"/>
    <property type="molecule type" value="Genomic_DNA"/>
</dbReference>
<reference evidence="1 2" key="1">
    <citation type="submission" date="2019-04" db="EMBL/GenBank/DDBJ databases">
        <title>Mesorhizobium composti sp. nov., isolated from compost.</title>
        <authorList>
            <person name="Lin S.-Y."/>
            <person name="Hameed A."/>
            <person name="Hsieh Y.-T."/>
            <person name="Young C.-C."/>
        </authorList>
    </citation>
    <scope>NUCLEOTIDE SEQUENCE [LARGE SCALE GENOMIC DNA]</scope>
    <source>
        <strain evidence="1 2">CC-YTH430</strain>
    </source>
</reference>
<proteinExistence type="predicted"/>
<dbReference type="PANTHER" id="PTHR38436">
    <property type="entry name" value="POLYKETIDE CYCLASE SNOAL-LIKE DOMAIN"/>
    <property type="match status" value="1"/>
</dbReference>
<comment type="caution">
    <text evidence="1">The sequence shown here is derived from an EMBL/GenBank/DDBJ whole genome shotgun (WGS) entry which is preliminary data.</text>
</comment>
<accession>A0ABY2QCN2</accession>
<dbReference type="RefSeq" id="WP_136355896.1">
    <property type="nucleotide sequence ID" value="NZ_SSNY01000003.1"/>
</dbReference>
<name>A0ABY2QCN2_9HYPH</name>
<dbReference type="Gene3D" id="3.10.450.50">
    <property type="match status" value="1"/>
</dbReference>
<dbReference type="Proteomes" id="UP000306441">
    <property type="component" value="Unassembled WGS sequence"/>
</dbReference>
<evidence type="ECO:0000313" key="2">
    <source>
        <dbReference type="Proteomes" id="UP000306441"/>
    </source>
</evidence>
<dbReference type="PANTHER" id="PTHR38436:SF1">
    <property type="entry name" value="ESTER CYCLASE"/>
    <property type="match status" value="1"/>
</dbReference>
<gene>
    <name evidence="1" type="ORF">E6C48_08175</name>
</gene>